<feature type="domain" description="GmrSD restriction endonucleases N-terminal" evidence="1">
    <location>
        <begin position="30"/>
        <end position="204"/>
    </location>
</feature>
<accession>C8VVI5</accession>
<dbReference type="eggNOG" id="COG1479">
    <property type="taxonomic scope" value="Bacteria"/>
</dbReference>
<dbReference type="STRING" id="485916.Dtox_1427"/>
<evidence type="ECO:0000313" key="3">
    <source>
        <dbReference type="Proteomes" id="UP000002217"/>
    </source>
</evidence>
<evidence type="ECO:0000313" key="2">
    <source>
        <dbReference type="EMBL" id="ACV62300.1"/>
    </source>
</evidence>
<dbReference type="HOGENOM" id="CLU_038557_2_0_9"/>
<dbReference type="EMBL" id="CP001720">
    <property type="protein sequence ID" value="ACV62300.1"/>
    <property type="molecule type" value="Genomic_DNA"/>
</dbReference>
<evidence type="ECO:0000259" key="1">
    <source>
        <dbReference type="Pfam" id="PF03235"/>
    </source>
</evidence>
<dbReference type="InterPro" id="IPR004919">
    <property type="entry name" value="GmrSD_N"/>
</dbReference>
<dbReference type="PANTHER" id="PTHR39639:SF1">
    <property type="entry name" value="DUF262 DOMAIN-CONTAINING PROTEIN"/>
    <property type="match status" value="1"/>
</dbReference>
<dbReference type="OrthoDB" id="9770340at2"/>
<proteinExistence type="predicted"/>
<keyword evidence="3" id="KW-1185">Reference proteome</keyword>
<dbReference type="AlphaFoldDB" id="C8VVI5"/>
<name>C8VVI5_DESAS</name>
<dbReference type="RefSeq" id="WP_015757014.1">
    <property type="nucleotide sequence ID" value="NC_013216.1"/>
</dbReference>
<reference evidence="2 3" key="1">
    <citation type="journal article" date="2009" name="Stand. Genomic Sci.">
        <title>Complete genome sequence of Desulfotomaculum acetoxidans type strain (5575).</title>
        <authorList>
            <person name="Spring S."/>
            <person name="Lapidus A."/>
            <person name="Schroder M."/>
            <person name="Gleim D."/>
            <person name="Sims D."/>
            <person name="Meincke L."/>
            <person name="Glavina Del Rio T."/>
            <person name="Tice H."/>
            <person name="Copeland A."/>
            <person name="Cheng J.F."/>
            <person name="Lucas S."/>
            <person name="Chen F."/>
            <person name="Nolan M."/>
            <person name="Bruce D."/>
            <person name="Goodwin L."/>
            <person name="Pitluck S."/>
            <person name="Ivanova N."/>
            <person name="Mavromatis K."/>
            <person name="Mikhailova N."/>
            <person name="Pati A."/>
            <person name="Chen A."/>
            <person name="Palaniappan K."/>
            <person name="Land M."/>
            <person name="Hauser L."/>
            <person name="Chang Y.J."/>
            <person name="Jeffries C.D."/>
            <person name="Chain P."/>
            <person name="Saunders E."/>
            <person name="Brettin T."/>
            <person name="Detter J.C."/>
            <person name="Goker M."/>
            <person name="Bristow J."/>
            <person name="Eisen J.A."/>
            <person name="Markowitz V."/>
            <person name="Hugenholtz P."/>
            <person name="Kyrpides N.C."/>
            <person name="Klenk H.P."/>
            <person name="Han C."/>
        </authorList>
    </citation>
    <scope>NUCLEOTIDE SEQUENCE [LARGE SCALE GENOMIC DNA]</scope>
    <source>
        <strain evidence="3">ATCC 49208 / DSM 771 / VKM B-1644</strain>
    </source>
</reference>
<gene>
    <name evidence="2" type="ordered locus">Dtox_1427</name>
</gene>
<sequence>MNNVNITEIIEKKIRELKITALDISFNELADMYDKNELIINPDYQRTFRWDIEKQSRFIESLLMEMPIPAIYVIELEQGIYELIDGLQRISSYLNYRGMLKKLDEVETNLVQNVESEEIEIDDEDAIITVDFAPFALQGCDIIKELNGCVFEDLQAALKIKLKRSYIRMEILRKGINPELKYHMFKRLNTGGEKLEPQEIRNCTIRLVNSKFINFINELSRNKDFIQTIAYISSSKKQKKLPEELVLRFLALKNDENGFKHDVASYLTNYMEIVSLADSSEKPIFDYDKEKDIFENTFSTLNAALGKQSFSAYKGNSENLSGFNVYQYEAITTGMQIVLEQLVDKTISVENFREKIMEIKKNKDFKSATVGGGKNSIGVFRQRVSIVRKGMEELIHELQ</sequence>
<dbReference type="PANTHER" id="PTHR39639">
    <property type="entry name" value="CHROMOSOME 16, WHOLE GENOME SHOTGUN SEQUENCE"/>
    <property type="match status" value="1"/>
</dbReference>
<organism evidence="2 3">
    <name type="scientific">Desulfofarcimen acetoxidans (strain ATCC 49208 / DSM 771 / KCTC 5769 / VKM B-1644 / 5575)</name>
    <name type="common">Desulfotomaculum acetoxidans</name>
    <dbReference type="NCBI Taxonomy" id="485916"/>
    <lineage>
        <taxon>Bacteria</taxon>
        <taxon>Bacillati</taxon>
        <taxon>Bacillota</taxon>
        <taxon>Clostridia</taxon>
        <taxon>Eubacteriales</taxon>
        <taxon>Peptococcaceae</taxon>
        <taxon>Desulfofarcimen</taxon>
    </lineage>
</organism>
<dbReference type="KEGG" id="dae:Dtox_1427"/>
<dbReference type="Proteomes" id="UP000002217">
    <property type="component" value="Chromosome"/>
</dbReference>
<dbReference type="Pfam" id="PF03235">
    <property type="entry name" value="GmrSD_N"/>
    <property type="match status" value="1"/>
</dbReference>
<protein>
    <recommendedName>
        <fullName evidence="1">GmrSD restriction endonucleases N-terminal domain-containing protein</fullName>
    </recommendedName>
</protein>